<dbReference type="OrthoDB" id="5545019at2759"/>
<feature type="transmembrane region" description="Helical" evidence="5">
    <location>
        <begin position="156"/>
        <end position="175"/>
    </location>
</feature>
<proteinExistence type="inferred from homology"/>
<reference evidence="6 7" key="1">
    <citation type="submission" date="2020-04" db="EMBL/GenBank/DDBJ databases">
        <authorList>
            <person name="Alioto T."/>
            <person name="Alioto T."/>
            <person name="Gomez Garrido J."/>
        </authorList>
    </citation>
    <scope>NUCLEOTIDE SEQUENCE [LARGE SCALE GENOMIC DNA]</scope>
</reference>
<keyword evidence="2" id="KW-0521">NADP</keyword>
<dbReference type="SUPFAM" id="SSF51735">
    <property type="entry name" value="NAD(P)-binding Rossmann-fold domains"/>
    <property type="match status" value="1"/>
</dbReference>
<dbReference type="Proteomes" id="UP000494165">
    <property type="component" value="Unassembled WGS sequence"/>
</dbReference>
<dbReference type="PRINTS" id="PR00081">
    <property type="entry name" value="GDHRDH"/>
</dbReference>
<dbReference type="GO" id="GO:0005783">
    <property type="term" value="C:endoplasmic reticulum"/>
    <property type="evidence" value="ECO:0007669"/>
    <property type="project" value="UniProtKB-SubCell"/>
</dbReference>
<keyword evidence="5" id="KW-1133">Transmembrane helix</keyword>
<keyword evidence="5" id="KW-0472">Membrane</keyword>
<evidence type="ECO:0000256" key="5">
    <source>
        <dbReference type="SAM" id="Phobius"/>
    </source>
</evidence>
<keyword evidence="3" id="KW-0560">Oxidoreductase</keyword>
<dbReference type="InterPro" id="IPR020904">
    <property type="entry name" value="Sc_DH/Rdtase_CS"/>
</dbReference>
<gene>
    <name evidence="6" type="ORF">CLODIP_2_CD11589</name>
</gene>
<dbReference type="InterPro" id="IPR002347">
    <property type="entry name" value="SDR_fam"/>
</dbReference>
<evidence type="ECO:0000256" key="2">
    <source>
        <dbReference type="ARBA" id="ARBA00022857"/>
    </source>
</evidence>
<evidence type="ECO:0000256" key="1">
    <source>
        <dbReference type="ARBA" id="ARBA00004240"/>
    </source>
</evidence>
<accession>A0A8S1D4Z0</accession>
<dbReference type="Pfam" id="PF00106">
    <property type="entry name" value="adh_short"/>
    <property type="match status" value="1"/>
</dbReference>
<name>A0A8S1D4Z0_9INSE</name>
<dbReference type="Gene3D" id="3.40.50.720">
    <property type="entry name" value="NAD(P)-binding Rossmann-like Domain"/>
    <property type="match status" value="1"/>
</dbReference>
<comment type="similarity">
    <text evidence="4">Belongs to the short-chain dehydrogenases/reductases (SDR) family.</text>
</comment>
<keyword evidence="5" id="KW-0812">Transmembrane</keyword>
<sequence length="319" mass="35555">MDLHLLSSLYSLVAFFCVARLVLSVISIWTKISYKYALSKWIFQQKDLVKKYGSWAVVIGSSDGIGKSLAKELAKRGMNIVLISNEEEKLKSVSADIESECSVQTIVIYADFSKTEEEYEKIFTVIDGLDVGILVNNAGTACGLPYLFENMSRQQIWTMMLVNMGAATVMTHYILPKMISKGKGLIANMASTSSFAPTPYASLYAASKTFILSFSESLRHELKGTGVDVQVIHPFFVDTRVAENSKAPTLPKVLYPSADKYAKSLSTMIGEDDITAGYLPHQIQFAISQSLPRCVQIWMAADFMAVRDFRKEQQSRKDR</sequence>
<protein>
    <submittedName>
        <fullName evidence="6">Uncharacterized protein</fullName>
    </submittedName>
</protein>
<dbReference type="InterPro" id="IPR036291">
    <property type="entry name" value="NAD(P)-bd_dom_sf"/>
</dbReference>
<dbReference type="PANTHER" id="PTHR43899">
    <property type="entry name" value="RH59310P"/>
    <property type="match status" value="1"/>
</dbReference>
<evidence type="ECO:0000256" key="3">
    <source>
        <dbReference type="ARBA" id="ARBA00023002"/>
    </source>
</evidence>
<evidence type="ECO:0000313" key="7">
    <source>
        <dbReference type="Proteomes" id="UP000494165"/>
    </source>
</evidence>
<evidence type="ECO:0000313" key="6">
    <source>
        <dbReference type="EMBL" id="CAB3377922.1"/>
    </source>
</evidence>
<organism evidence="6 7">
    <name type="scientific">Cloeon dipterum</name>
    <dbReference type="NCBI Taxonomy" id="197152"/>
    <lineage>
        <taxon>Eukaryota</taxon>
        <taxon>Metazoa</taxon>
        <taxon>Ecdysozoa</taxon>
        <taxon>Arthropoda</taxon>
        <taxon>Hexapoda</taxon>
        <taxon>Insecta</taxon>
        <taxon>Pterygota</taxon>
        <taxon>Palaeoptera</taxon>
        <taxon>Ephemeroptera</taxon>
        <taxon>Pisciforma</taxon>
        <taxon>Baetidae</taxon>
        <taxon>Cloeon</taxon>
    </lineage>
</organism>
<dbReference type="GO" id="GO:0016491">
    <property type="term" value="F:oxidoreductase activity"/>
    <property type="evidence" value="ECO:0007669"/>
    <property type="project" value="UniProtKB-KW"/>
</dbReference>
<dbReference type="InterPro" id="IPR051019">
    <property type="entry name" value="VLCFA-Steroid_DH"/>
</dbReference>
<dbReference type="AlphaFoldDB" id="A0A8S1D4Z0"/>
<dbReference type="PRINTS" id="PR00080">
    <property type="entry name" value="SDRFAMILY"/>
</dbReference>
<dbReference type="PROSITE" id="PS00061">
    <property type="entry name" value="ADH_SHORT"/>
    <property type="match status" value="1"/>
</dbReference>
<evidence type="ECO:0000256" key="4">
    <source>
        <dbReference type="RuleBase" id="RU000363"/>
    </source>
</evidence>
<keyword evidence="7" id="KW-1185">Reference proteome</keyword>
<dbReference type="PANTHER" id="PTHR43899:SF40">
    <property type="entry name" value="INACTIVE HYDROXYSTEROID DEHYDROGENASE-LIKE PROTEIN 1"/>
    <property type="match status" value="1"/>
</dbReference>
<dbReference type="CDD" id="cd05356">
    <property type="entry name" value="17beta-HSD1_like_SDR_c"/>
    <property type="match status" value="1"/>
</dbReference>
<comment type="caution">
    <text evidence="6">The sequence shown here is derived from an EMBL/GenBank/DDBJ whole genome shotgun (WGS) entry which is preliminary data.</text>
</comment>
<dbReference type="EMBL" id="CADEPI010000153">
    <property type="protein sequence ID" value="CAB3377922.1"/>
    <property type="molecule type" value="Genomic_DNA"/>
</dbReference>
<comment type="subcellular location">
    <subcellularLocation>
        <location evidence="1">Endoplasmic reticulum</location>
    </subcellularLocation>
</comment>
<feature type="transmembrane region" description="Helical" evidence="5">
    <location>
        <begin position="12"/>
        <end position="30"/>
    </location>
</feature>
<dbReference type="PIRSF" id="PIRSF000126">
    <property type="entry name" value="11-beta-HSD1"/>
    <property type="match status" value="1"/>
</dbReference>
<dbReference type="FunFam" id="3.40.50.720:FF:000137">
    <property type="entry name" value="Hydroxysteroid (17-beta) dehydrogenase 3"/>
    <property type="match status" value="1"/>
</dbReference>